<dbReference type="SUPFAM" id="SSF161098">
    <property type="entry name" value="MetI-like"/>
    <property type="match status" value="1"/>
</dbReference>
<keyword evidence="3 9" id="KW-0813">Transport</keyword>
<comment type="similarity">
    <text evidence="2">Belongs to the binding-protein-dependent transport system permease family. MalFG subfamily.</text>
</comment>
<evidence type="ECO:0000313" key="12">
    <source>
        <dbReference type="Proteomes" id="UP000263014"/>
    </source>
</evidence>
<dbReference type="InterPro" id="IPR050901">
    <property type="entry name" value="BP-dep_ABC_trans_perm"/>
</dbReference>
<dbReference type="AlphaFoldDB" id="A0A374PFZ7"/>
<dbReference type="Pfam" id="PF00528">
    <property type="entry name" value="BPD_transp_1"/>
    <property type="match status" value="1"/>
</dbReference>
<keyword evidence="6 9" id="KW-0812">Transmembrane</keyword>
<dbReference type="RefSeq" id="WP_117630266.1">
    <property type="nucleotide sequence ID" value="NZ_QSON01000001.1"/>
</dbReference>
<feature type="domain" description="ABC transmembrane type-1" evidence="10">
    <location>
        <begin position="77"/>
        <end position="270"/>
    </location>
</feature>
<feature type="transmembrane region" description="Helical" evidence="9">
    <location>
        <begin position="21"/>
        <end position="42"/>
    </location>
</feature>
<organism evidence="11 12">
    <name type="scientific">Hungatella hathewayi</name>
    <dbReference type="NCBI Taxonomy" id="154046"/>
    <lineage>
        <taxon>Bacteria</taxon>
        <taxon>Bacillati</taxon>
        <taxon>Bacillota</taxon>
        <taxon>Clostridia</taxon>
        <taxon>Lachnospirales</taxon>
        <taxon>Lachnospiraceae</taxon>
        <taxon>Hungatella</taxon>
    </lineage>
</organism>
<dbReference type="InterPro" id="IPR035906">
    <property type="entry name" value="MetI-like_sf"/>
</dbReference>
<evidence type="ECO:0000256" key="5">
    <source>
        <dbReference type="ARBA" id="ARBA00022597"/>
    </source>
</evidence>
<keyword evidence="5" id="KW-0762">Sugar transport</keyword>
<evidence type="ECO:0000256" key="6">
    <source>
        <dbReference type="ARBA" id="ARBA00022692"/>
    </source>
</evidence>
<evidence type="ECO:0000256" key="3">
    <source>
        <dbReference type="ARBA" id="ARBA00022448"/>
    </source>
</evidence>
<dbReference type="GO" id="GO:0055085">
    <property type="term" value="P:transmembrane transport"/>
    <property type="evidence" value="ECO:0007669"/>
    <property type="project" value="InterPro"/>
</dbReference>
<keyword evidence="4" id="KW-1003">Cell membrane</keyword>
<dbReference type="PROSITE" id="PS50928">
    <property type="entry name" value="ABC_TM1"/>
    <property type="match status" value="1"/>
</dbReference>
<dbReference type="EMBL" id="QSON01000001">
    <property type="protein sequence ID" value="RGJ08212.1"/>
    <property type="molecule type" value="Genomic_DNA"/>
</dbReference>
<dbReference type="CDD" id="cd06261">
    <property type="entry name" value="TM_PBP2"/>
    <property type="match status" value="1"/>
</dbReference>
<evidence type="ECO:0000256" key="1">
    <source>
        <dbReference type="ARBA" id="ARBA00004651"/>
    </source>
</evidence>
<reference evidence="11 12" key="1">
    <citation type="submission" date="2018-08" db="EMBL/GenBank/DDBJ databases">
        <title>A genome reference for cultivated species of the human gut microbiota.</title>
        <authorList>
            <person name="Zou Y."/>
            <person name="Xue W."/>
            <person name="Luo G."/>
        </authorList>
    </citation>
    <scope>NUCLEOTIDE SEQUENCE [LARGE SCALE GENOMIC DNA]</scope>
    <source>
        <strain evidence="11 12">TM09-12</strain>
    </source>
</reference>
<dbReference type="PANTHER" id="PTHR32243">
    <property type="entry name" value="MALTOSE TRANSPORT SYSTEM PERMEASE-RELATED"/>
    <property type="match status" value="1"/>
</dbReference>
<sequence length="285" mass="32212">MNINKKRTNTVIFLRNLPVRLILIVYSVIVGYPLIWTVVMSFKTSREILTDPWKLPSGFAVENYINAFTKAKMADYFFNSVAVVIVATIVLVLIAVPAAYVLARFRFRGGKLILNVYMTCIFVQGTYLMIPLFLEMMNFHMLNNRWWLAVVYAVMNFPFTIFLLNGFMSSIPKEYEEAAKVDGCTPLQTMIRVMLPMAKPGIMTAVMLAFMSFWNEYPLALILVQDDEKKTLPIGLANLFEVQKFATDWGALFAALVIVLIPTTVVYSLMHKKLTSGLSVGGLKG</sequence>
<protein>
    <submittedName>
        <fullName evidence="11">Carbohydrate ABC transporter permease</fullName>
    </submittedName>
</protein>
<comment type="caution">
    <text evidence="11">The sequence shown here is derived from an EMBL/GenBank/DDBJ whole genome shotgun (WGS) entry which is preliminary data.</text>
</comment>
<dbReference type="GO" id="GO:0005886">
    <property type="term" value="C:plasma membrane"/>
    <property type="evidence" value="ECO:0007669"/>
    <property type="project" value="UniProtKB-SubCell"/>
</dbReference>
<evidence type="ECO:0000256" key="4">
    <source>
        <dbReference type="ARBA" id="ARBA00022475"/>
    </source>
</evidence>
<evidence type="ECO:0000256" key="7">
    <source>
        <dbReference type="ARBA" id="ARBA00022989"/>
    </source>
</evidence>
<feature type="transmembrane region" description="Helical" evidence="9">
    <location>
        <begin position="146"/>
        <end position="164"/>
    </location>
</feature>
<evidence type="ECO:0000256" key="8">
    <source>
        <dbReference type="ARBA" id="ARBA00023136"/>
    </source>
</evidence>
<dbReference type="Proteomes" id="UP000263014">
    <property type="component" value="Unassembled WGS sequence"/>
</dbReference>
<evidence type="ECO:0000256" key="9">
    <source>
        <dbReference type="RuleBase" id="RU363032"/>
    </source>
</evidence>
<keyword evidence="7 9" id="KW-1133">Transmembrane helix</keyword>
<feature type="transmembrane region" description="Helical" evidence="9">
    <location>
        <begin position="114"/>
        <end position="134"/>
    </location>
</feature>
<keyword evidence="8 9" id="KW-0472">Membrane</keyword>
<accession>A0A374PFZ7</accession>
<gene>
    <name evidence="11" type="ORF">DXD79_02060</name>
</gene>
<name>A0A374PFZ7_9FIRM</name>
<feature type="transmembrane region" description="Helical" evidence="9">
    <location>
        <begin position="76"/>
        <end position="102"/>
    </location>
</feature>
<proteinExistence type="inferred from homology"/>
<dbReference type="InterPro" id="IPR000515">
    <property type="entry name" value="MetI-like"/>
</dbReference>
<evidence type="ECO:0000259" key="10">
    <source>
        <dbReference type="PROSITE" id="PS50928"/>
    </source>
</evidence>
<dbReference type="PANTHER" id="PTHR32243:SF50">
    <property type="entry name" value="MALTOSE_MALTODEXTRIN TRANSPORT SYSTEM PERMEASE PROTEIN MALG"/>
    <property type="match status" value="1"/>
</dbReference>
<evidence type="ECO:0000313" key="11">
    <source>
        <dbReference type="EMBL" id="RGJ08212.1"/>
    </source>
</evidence>
<feature type="transmembrane region" description="Helical" evidence="9">
    <location>
        <begin position="197"/>
        <end position="214"/>
    </location>
</feature>
<dbReference type="Gene3D" id="1.10.3720.10">
    <property type="entry name" value="MetI-like"/>
    <property type="match status" value="1"/>
</dbReference>
<feature type="transmembrane region" description="Helical" evidence="9">
    <location>
        <begin position="249"/>
        <end position="269"/>
    </location>
</feature>
<evidence type="ECO:0000256" key="2">
    <source>
        <dbReference type="ARBA" id="ARBA00009047"/>
    </source>
</evidence>
<comment type="subcellular location">
    <subcellularLocation>
        <location evidence="1 9">Cell membrane</location>
        <topology evidence="1 9">Multi-pass membrane protein</topology>
    </subcellularLocation>
</comment>